<dbReference type="GO" id="GO:0003964">
    <property type="term" value="F:RNA-directed DNA polymerase activity"/>
    <property type="evidence" value="ECO:0007669"/>
    <property type="project" value="UniProtKB-KW"/>
</dbReference>
<dbReference type="EC" id="2.7.7.49" evidence="1"/>
<evidence type="ECO:0000256" key="8">
    <source>
        <dbReference type="ARBA" id="ARBA00022918"/>
    </source>
</evidence>
<keyword evidence="3" id="KW-0548">Nucleotidyltransferase</keyword>
<dbReference type="GO" id="GO:0008270">
    <property type="term" value="F:zinc ion binding"/>
    <property type="evidence" value="ECO:0007669"/>
    <property type="project" value="UniProtKB-KW"/>
</dbReference>
<organism evidence="12 13">
    <name type="scientific">Zosterops borbonicus</name>
    <dbReference type="NCBI Taxonomy" id="364589"/>
    <lineage>
        <taxon>Eukaryota</taxon>
        <taxon>Metazoa</taxon>
        <taxon>Chordata</taxon>
        <taxon>Craniata</taxon>
        <taxon>Vertebrata</taxon>
        <taxon>Euteleostomi</taxon>
        <taxon>Archelosauria</taxon>
        <taxon>Archosauria</taxon>
        <taxon>Dinosauria</taxon>
        <taxon>Saurischia</taxon>
        <taxon>Theropoda</taxon>
        <taxon>Coelurosauria</taxon>
        <taxon>Aves</taxon>
        <taxon>Neognathae</taxon>
        <taxon>Neoaves</taxon>
        <taxon>Telluraves</taxon>
        <taxon>Australaves</taxon>
        <taxon>Passeriformes</taxon>
        <taxon>Sylvioidea</taxon>
        <taxon>Zosteropidae</taxon>
        <taxon>Zosterops</taxon>
    </lineage>
</organism>
<keyword evidence="7" id="KW-0378">Hydrolase</keyword>
<evidence type="ECO:0000256" key="3">
    <source>
        <dbReference type="ARBA" id="ARBA00022695"/>
    </source>
</evidence>
<dbReference type="SUPFAM" id="SSF57756">
    <property type="entry name" value="Retrovirus zinc finger-like domains"/>
    <property type="match status" value="1"/>
</dbReference>
<gene>
    <name evidence="12" type="ORF">HGM15179_017603</name>
</gene>
<reference evidence="12" key="1">
    <citation type="submission" date="2019-04" db="EMBL/GenBank/DDBJ databases">
        <title>Genome assembly of Zosterops borbonicus 15179.</title>
        <authorList>
            <person name="Leroy T."/>
            <person name="Anselmetti Y."/>
            <person name="Tilak M.-K."/>
            <person name="Nabholz B."/>
        </authorList>
    </citation>
    <scope>NUCLEOTIDE SEQUENCE</scope>
    <source>
        <strain evidence="12">HGM_15179</strain>
        <tissue evidence="12">Muscle</tissue>
    </source>
</reference>
<evidence type="ECO:0000256" key="4">
    <source>
        <dbReference type="ARBA" id="ARBA00022722"/>
    </source>
</evidence>
<evidence type="ECO:0000256" key="5">
    <source>
        <dbReference type="ARBA" id="ARBA00022723"/>
    </source>
</evidence>
<dbReference type="InterPro" id="IPR017856">
    <property type="entry name" value="Integrase-like_N"/>
</dbReference>
<keyword evidence="4" id="KW-0540">Nuclease</keyword>
<dbReference type="InterPro" id="IPR001584">
    <property type="entry name" value="Integrase_cat-core"/>
</dbReference>
<comment type="caution">
    <text evidence="12">The sequence shown here is derived from an EMBL/GenBank/DDBJ whole genome shotgun (WGS) entry which is preliminary data.</text>
</comment>
<keyword evidence="6" id="KW-0255">Endonuclease</keyword>
<evidence type="ECO:0000259" key="11">
    <source>
        <dbReference type="PROSITE" id="PS50994"/>
    </source>
</evidence>
<evidence type="ECO:0000313" key="12">
    <source>
        <dbReference type="EMBL" id="TRZ09507.1"/>
    </source>
</evidence>
<sequence>MHDAMQQQGHIIAAALAGGKINNPSHSNKTPRTNKPAGIICLRCSETGHFKQACQKTVWCHKCNLATHATEAFCKSGNFKCSTLRHHAKRQIDAFGELFLQLRSVLKQCQYVFCVMHIQSHQCNSGLGEGNARADAVVSYVVHVPPQNKFEKACNSYETFHQNARALHRQFQIPLNDAQGTVRACPQCSNHGPGLGLGTNPRGLKALELWQMDVTHVPEFGRLKYVHVTVDTYSKFIWATAQTGEKALHVERHLSVCFAVMGVPVEIKTDNGPAYVGQRIAKFMQKWRVKHTTGIPHSSTGQAIVQRANCTLKEYLAKQKQKQNDEIDVVSRLSKPTSNGNGNGNVSGSPALVLVGDFNLPAICWEINRAEKRWSRRFLECVEDNILSQLDNCPPGLVDGVREQNDPPVIQEEAVRELLSHLDVHKSMGPGGIHPRVMRELTDELVKPLSIIYQQSWLTGEVPDSAHSQKG</sequence>
<dbReference type="GO" id="GO:0016787">
    <property type="term" value="F:hydrolase activity"/>
    <property type="evidence" value="ECO:0007669"/>
    <property type="project" value="UniProtKB-KW"/>
</dbReference>
<dbReference type="SUPFAM" id="SSF46919">
    <property type="entry name" value="N-terminal Zn binding domain of HIV integrase"/>
    <property type="match status" value="1"/>
</dbReference>
<evidence type="ECO:0000256" key="7">
    <source>
        <dbReference type="ARBA" id="ARBA00022801"/>
    </source>
</evidence>
<dbReference type="PANTHER" id="PTHR41694:SF3">
    <property type="entry name" value="RNA-DIRECTED DNA POLYMERASE-RELATED"/>
    <property type="match status" value="1"/>
</dbReference>
<dbReference type="Gene3D" id="1.10.10.200">
    <property type="match status" value="1"/>
</dbReference>
<dbReference type="InterPro" id="IPR012337">
    <property type="entry name" value="RNaseH-like_sf"/>
</dbReference>
<dbReference type="PROSITE" id="PS50876">
    <property type="entry name" value="ZF_INTEGRASE"/>
    <property type="match status" value="1"/>
</dbReference>
<dbReference type="OrthoDB" id="9359997at2759"/>
<keyword evidence="8" id="KW-0695">RNA-directed DNA polymerase</keyword>
<evidence type="ECO:0000256" key="2">
    <source>
        <dbReference type="ARBA" id="ARBA00022679"/>
    </source>
</evidence>
<name>A0A8K1G0M7_9PASS</name>
<evidence type="ECO:0000256" key="1">
    <source>
        <dbReference type="ARBA" id="ARBA00012493"/>
    </source>
</evidence>
<dbReference type="AlphaFoldDB" id="A0A8K1G0M7"/>
<feature type="domain" description="Integrase catalytic" evidence="11">
    <location>
        <begin position="197"/>
        <end position="358"/>
    </location>
</feature>
<dbReference type="GO" id="GO:0015074">
    <property type="term" value="P:DNA integration"/>
    <property type="evidence" value="ECO:0007669"/>
    <property type="project" value="InterPro"/>
</dbReference>
<evidence type="ECO:0000313" key="13">
    <source>
        <dbReference type="Proteomes" id="UP000796761"/>
    </source>
</evidence>
<dbReference type="GO" id="GO:0004519">
    <property type="term" value="F:endonuclease activity"/>
    <property type="evidence" value="ECO:0007669"/>
    <property type="project" value="UniProtKB-KW"/>
</dbReference>
<accession>A0A8K1G0M7</accession>
<dbReference type="InterPro" id="IPR003308">
    <property type="entry name" value="Integrase_Zn-bd_dom_N"/>
</dbReference>
<dbReference type="GO" id="GO:0035613">
    <property type="term" value="F:RNA stem-loop binding"/>
    <property type="evidence" value="ECO:0007669"/>
    <property type="project" value="TreeGrafter"/>
</dbReference>
<dbReference type="Gene3D" id="3.30.420.10">
    <property type="entry name" value="Ribonuclease H-like superfamily/Ribonuclease H"/>
    <property type="match status" value="1"/>
</dbReference>
<keyword evidence="9" id="KW-0862">Zinc</keyword>
<dbReference type="Proteomes" id="UP000796761">
    <property type="component" value="Unassembled WGS sequence"/>
</dbReference>
<dbReference type="PANTHER" id="PTHR41694">
    <property type="entry name" value="ENDOGENOUS RETROVIRUS GROUP K MEMBER POL PROTEIN"/>
    <property type="match status" value="1"/>
</dbReference>
<evidence type="ECO:0000259" key="10">
    <source>
        <dbReference type="PROSITE" id="PS50876"/>
    </source>
</evidence>
<dbReference type="EMBL" id="SWJQ01001059">
    <property type="protein sequence ID" value="TRZ09507.1"/>
    <property type="molecule type" value="Genomic_DNA"/>
</dbReference>
<feature type="domain" description="Integrase-type" evidence="10">
    <location>
        <begin position="148"/>
        <end position="189"/>
    </location>
</feature>
<dbReference type="Pfam" id="PF00665">
    <property type="entry name" value="rve"/>
    <property type="match status" value="1"/>
</dbReference>
<keyword evidence="2" id="KW-0808">Transferase</keyword>
<dbReference type="SUPFAM" id="SSF53098">
    <property type="entry name" value="Ribonuclease H-like"/>
    <property type="match status" value="1"/>
</dbReference>
<dbReference type="Pfam" id="PF02022">
    <property type="entry name" value="Integrase_Zn"/>
    <property type="match status" value="1"/>
</dbReference>
<evidence type="ECO:0000256" key="6">
    <source>
        <dbReference type="ARBA" id="ARBA00022759"/>
    </source>
</evidence>
<proteinExistence type="predicted"/>
<dbReference type="InterPro" id="IPR036875">
    <property type="entry name" value="Znf_CCHC_sf"/>
</dbReference>
<keyword evidence="5" id="KW-0479">Metal-binding</keyword>
<protein>
    <recommendedName>
        <fullName evidence="1">RNA-directed DNA polymerase</fullName>
        <ecNumber evidence="1">2.7.7.49</ecNumber>
    </recommendedName>
</protein>
<keyword evidence="13" id="KW-1185">Reference proteome</keyword>
<keyword evidence="9" id="KW-0863">Zinc-finger</keyword>
<dbReference type="PROSITE" id="PS50994">
    <property type="entry name" value="INTEGRASE"/>
    <property type="match status" value="1"/>
</dbReference>
<evidence type="ECO:0000256" key="9">
    <source>
        <dbReference type="PROSITE-ProRule" id="PRU00450"/>
    </source>
</evidence>
<dbReference type="InterPro" id="IPR036397">
    <property type="entry name" value="RNaseH_sf"/>
</dbReference>